<dbReference type="PANTHER" id="PTHR15237">
    <property type="entry name" value="DNA REPAIR PROTEIN RAD9"/>
    <property type="match status" value="1"/>
</dbReference>
<dbReference type="RefSeq" id="XP_041407185.1">
    <property type="nucleotide sequence ID" value="XM_041551251.1"/>
</dbReference>
<feature type="compositionally biased region" description="Basic and acidic residues" evidence="1">
    <location>
        <begin position="539"/>
        <end position="567"/>
    </location>
</feature>
<dbReference type="Pfam" id="PF04139">
    <property type="entry name" value="Rad9"/>
    <property type="match status" value="1"/>
</dbReference>
<dbReference type="PRINTS" id="PR02063">
    <property type="entry name" value="DNADAMAGECP1"/>
</dbReference>
<dbReference type="AlphaFoldDB" id="A0A8H2VGQ3"/>
<evidence type="ECO:0000313" key="2">
    <source>
        <dbReference type="EMBL" id="CAB4255341.1"/>
    </source>
</evidence>
<dbReference type="InterPro" id="IPR026217">
    <property type="entry name" value="Ddc1"/>
</dbReference>
<dbReference type="GO" id="GO:0031573">
    <property type="term" value="P:mitotic intra-S DNA damage checkpoint signaling"/>
    <property type="evidence" value="ECO:0007669"/>
    <property type="project" value="InterPro"/>
</dbReference>
<dbReference type="Gene3D" id="3.70.10.10">
    <property type="match status" value="1"/>
</dbReference>
<evidence type="ECO:0000256" key="1">
    <source>
        <dbReference type="SAM" id="MobiDB-lite"/>
    </source>
</evidence>
<dbReference type="GO" id="GO:0000725">
    <property type="term" value="P:recombinational repair"/>
    <property type="evidence" value="ECO:0007669"/>
    <property type="project" value="InterPro"/>
</dbReference>
<gene>
    <name evidence="2" type="ORF">KABA2_06S03234</name>
</gene>
<evidence type="ECO:0000313" key="3">
    <source>
        <dbReference type="Proteomes" id="UP000644660"/>
    </source>
</evidence>
<comment type="caution">
    <text evidence="2">The sequence shown here is derived from an EMBL/GenBank/DDBJ whole genome shotgun (WGS) entry which is preliminary data.</text>
</comment>
<keyword evidence="3" id="KW-1185">Reference proteome</keyword>
<dbReference type="SUPFAM" id="SSF55979">
    <property type="entry name" value="DNA clamp"/>
    <property type="match status" value="1"/>
</dbReference>
<accession>A0A8H2VGQ3</accession>
<dbReference type="GO" id="GO:0000076">
    <property type="term" value="P:DNA replication checkpoint signaling"/>
    <property type="evidence" value="ECO:0007669"/>
    <property type="project" value="TreeGrafter"/>
</dbReference>
<sequence length="585" mass="66807">MSFKLIIDESEKHNVWSRAVHILSSVDERIRITITEQEIILWAVNHTFTTLCQIRFEKSFFEIMEFKPYEITFGDSGLQIITDSQGNDHKLYSFKINAKLLAMMCKKPESGSVTRFTIAINNTATCPETLINQLLVHVELDSLISKEYSVHFEPIKYDPIVINLKYKRKFVNAFGSSATPEKPDGRMDPDLIEIFQSAEHELSTSLFNEELYSNEKTENELTEDDEINFISCNHGLIRNFVENCNVNVTDEMELKIGSKTMSLTAFTKSITDRSGGILKKAMRVSNIFVLSDLDLFCLFTVEGQKGIRQTDNKPSFKRLVFKAKDFKNFVSMGNVWNNLRGTSSNIISIWFCLPGDPIMMEMSKAGVKIELVEVTDGNRNSSGPQSVYTHGETAPETDYVSPPKRTTPGRRHDSNEEQLSLLKPLRDATVLQSNNMVIRNTRLSPLKKSLTNETEENDAENIGLRLSPRRLFIRDNSNDISSVTSRDRNTNSNVHVDSNFNLPTGVDNINKLVPPERSDTTVGWGKRKMDGMSDEEDRETNKQEDQRSILQREKRKYMKTEHKNSRDEQDEFGPTQISTAKDIFE</sequence>
<dbReference type="GO" id="GO:0030896">
    <property type="term" value="C:checkpoint clamp complex"/>
    <property type="evidence" value="ECO:0007669"/>
    <property type="project" value="InterPro"/>
</dbReference>
<dbReference type="Proteomes" id="UP000644660">
    <property type="component" value="Unassembled WGS sequence"/>
</dbReference>
<protein>
    <submittedName>
        <fullName evidence="2">Similar to Saccharomyces cerevisiae YPL194W DDC1 DNA damage checkpoint protein</fullName>
    </submittedName>
</protein>
<reference evidence="2 3" key="1">
    <citation type="submission" date="2020-05" db="EMBL/GenBank/DDBJ databases">
        <authorList>
            <person name="Casaregola S."/>
            <person name="Devillers H."/>
            <person name="Grondin C."/>
        </authorList>
    </citation>
    <scope>NUCLEOTIDE SEQUENCE [LARGE SCALE GENOMIC DNA]</scope>
    <source>
        <strain evidence="2 3">CLIB 1767</strain>
    </source>
</reference>
<dbReference type="InterPro" id="IPR007268">
    <property type="entry name" value="Rad9/Ddc1"/>
</dbReference>
<feature type="region of interest" description="Disordered" evidence="1">
    <location>
        <begin position="509"/>
        <end position="585"/>
    </location>
</feature>
<dbReference type="PANTHER" id="PTHR15237:SF0">
    <property type="entry name" value="CELL CYCLE CHECKPOINT CONTROL PROTEIN"/>
    <property type="match status" value="1"/>
</dbReference>
<dbReference type="GO" id="GO:0051321">
    <property type="term" value="P:meiotic cell cycle"/>
    <property type="evidence" value="ECO:0007669"/>
    <property type="project" value="InterPro"/>
</dbReference>
<organism evidence="2 3">
    <name type="scientific">Maudiozyma barnettii</name>
    <dbReference type="NCBI Taxonomy" id="61262"/>
    <lineage>
        <taxon>Eukaryota</taxon>
        <taxon>Fungi</taxon>
        <taxon>Dikarya</taxon>
        <taxon>Ascomycota</taxon>
        <taxon>Saccharomycotina</taxon>
        <taxon>Saccharomycetes</taxon>
        <taxon>Saccharomycetales</taxon>
        <taxon>Saccharomycetaceae</taxon>
        <taxon>Maudiozyma</taxon>
    </lineage>
</organism>
<proteinExistence type="predicted"/>
<dbReference type="GeneID" id="64858383"/>
<dbReference type="InterPro" id="IPR046938">
    <property type="entry name" value="DNA_clamp_sf"/>
</dbReference>
<feature type="compositionally biased region" description="Polar residues" evidence="1">
    <location>
        <begin position="377"/>
        <end position="388"/>
    </location>
</feature>
<dbReference type="EMBL" id="CAEFZW010000006">
    <property type="protein sequence ID" value="CAB4255341.1"/>
    <property type="molecule type" value="Genomic_DNA"/>
</dbReference>
<name>A0A8H2VGQ3_9SACH</name>
<feature type="region of interest" description="Disordered" evidence="1">
    <location>
        <begin position="376"/>
        <end position="418"/>
    </location>
</feature>
<dbReference type="GO" id="GO:0071479">
    <property type="term" value="P:cellular response to ionizing radiation"/>
    <property type="evidence" value="ECO:0007669"/>
    <property type="project" value="TreeGrafter"/>
</dbReference>